<evidence type="ECO:0000313" key="2">
    <source>
        <dbReference type="Proteomes" id="UP001501576"/>
    </source>
</evidence>
<reference evidence="2" key="1">
    <citation type="journal article" date="2019" name="Int. J. Syst. Evol. Microbiol.">
        <title>The Global Catalogue of Microorganisms (GCM) 10K type strain sequencing project: providing services to taxonomists for standard genome sequencing and annotation.</title>
        <authorList>
            <consortium name="The Broad Institute Genomics Platform"/>
            <consortium name="The Broad Institute Genome Sequencing Center for Infectious Disease"/>
            <person name="Wu L."/>
            <person name="Ma J."/>
        </authorList>
    </citation>
    <scope>NUCLEOTIDE SEQUENCE [LARGE SCALE GENOMIC DNA]</scope>
    <source>
        <strain evidence="2">JCM 5052</strain>
    </source>
</reference>
<comment type="caution">
    <text evidence="1">The sequence shown here is derived from an EMBL/GenBank/DDBJ whole genome shotgun (WGS) entry which is preliminary data.</text>
</comment>
<dbReference type="EMBL" id="BAAABZ010000071">
    <property type="protein sequence ID" value="GAA0554297.1"/>
    <property type="molecule type" value="Genomic_DNA"/>
</dbReference>
<keyword evidence="2" id="KW-1185">Reference proteome</keyword>
<evidence type="ECO:0000313" key="1">
    <source>
        <dbReference type="EMBL" id="GAA0554297.1"/>
    </source>
</evidence>
<dbReference type="Proteomes" id="UP001501576">
    <property type="component" value="Unassembled WGS sequence"/>
</dbReference>
<organism evidence="1 2">
    <name type="scientific">Streptomyces mordarskii</name>
    <dbReference type="NCBI Taxonomy" id="1226758"/>
    <lineage>
        <taxon>Bacteria</taxon>
        <taxon>Bacillati</taxon>
        <taxon>Actinomycetota</taxon>
        <taxon>Actinomycetes</taxon>
        <taxon>Kitasatosporales</taxon>
        <taxon>Streptomycetaceae</taxon>
        <taxon>Streptomyces</taxon>
    </lineage>
</organism>
<gene>
    <name evidence="1" type="ORF">GCM10010390_65470</name>
</gene>
<accession>A0ABP3NX27</accession>
<protein>
    <submittedName>
        <fullName evidence="1">Uncharacterized protein</fullName>
    </submittedName>
</protein>
<sequence>MHVTLPDGWSTGWGNRHGVPGALRDQHGRLRASVCWTTHMGRDGNYETIDGAHFYEPGSHAFDVAENGALLVLDTWAQPSLMISVAAERVTAFHDLISLSIREGARWRDEQPAHARKLDTDRQGYEKKLAGWTELFERLTDEIRNGWTVASGAAA</sequence>
<name>A0ABP3NX27_9ACTN</name>
<proteinExistence type="predicted"/>